<dbReference type="Proteomes" id="UP000236161">
    <property type="component" value="Unassembled WGS sequence"/>
</dbReference>
<protein>
    <submittedName>
        <fullName evidence="2">Putative histone H2A.2</fullName>
    </submittedName>
</protein>
<feature type="domain" description="Histone H2A C-terminal" evidence="1">
    <location>
        <begin position="35"/>
        <end position="68"/>
    </location>
</feature>
<dbReference type="GO" id="GO:0000786">
    <property type="term" value="C:nucleosome"/>
    <property type="evidence" value="ECO:0007669"/>
    <property type="project" value="InterPro"/>
</dbReference>
<dbReference type="GO" id="GO:0030527">
    <property type="term" value="F:structural constituent of chromatin"/>
    <property type="evidence" value="ECO:0007669"/>
    <property type="project" value="InterPro"/>
</dbReference>
<dbReference type="GO" id="GO:0003677">
    <property type="term" value="F:DNA binding"/>
    <property type="evidence" value="ECO:0007669"/>
    <property type="project" value="InterPro"/>
</dbReference>
<evidence type="ECO:0000259" key="1">
    <source>
        <dbReference type="Pfam" id="PF16211"/>
    </source>
</evidence>
<name>A0A2I0ANW0_9ASPA</name>
<dbReference type="STRING" id="1088818.A0A2I0ANW0"/>
<accession>A0A2I0ANW0</accession>
<organism evidence="2 3">
    <name type="scientific">Apostasia shenzhenica</name>
    <dbReference type="NCBI Taxonomy" id="1088818"/>
    <lineage>
        <taxon>Eukaryota</taxon>
        <taxon>Viridiplantae</taxon>
        <taxon>Streptophyta</taxon>
        <taxon>Embryophyta</taxon>
        <taxon>Tracheophyta</taxon>
        <taxon>Spermatophyta</taxon>
        <taxon>Magnoliopsida</taxon>
        <taxon>Liliopsida</taxon>
        <taxon>Asparagales</taxon>
        <taxon>Orchidaceae</taxon>
        <taxon>Apostasioideae</taxon>
        <taxon>Apostasia</taxon>
    </lineage>
</organism>
<keyword evidence="3" id="KW-1185">Reference proteome</keyword>
<dbReference type="AlphaFoldDB" id="A0A2I0ANW0"/>
<sequence>MRSSSAPALRFISLPPSNIYLLRFRTLHLAVRNDEELSKLLGTVTIANGGVNHLMPNIHSPLSKKSAASETGDDEWQLNKGLIAIKYL</sequence>
<dbReference type="Pfam" id="PF16211">
    <property type="entry name" value="Histone_H2A_C"/>
    <property type="match status" value="1"/>
</dbReference>
<evidence type="ECO:0000313" key="2">
    <source>
        <dbReference type="EMBL" id="PKA57251.1"/>
    </source>
</evidence>
<reference evidence="2 3" key="1">
    <citation type="journal article" date="2017" name="Nature">
        <title>The Apostasia genome and the evolution of orchids.</title>
        <authorList>
            <person name="Zhang G.Q."/>
            <person name="Liu K.W."/>
            <person name="Li Z."/>
            <person name="Lohaus R."/>
            <person name="Hsiao Y.Y."/>
            <person name="Niu S.C."/>
            <person name="Wang J.Y."/>
            <person name="Lin Y.C."/>
            <person name="Xu Q."/>
            <person name="Chen L.J."/>
            <person name="Yoshida K."/>
            <person name="Fujiwara S."/>
            <person name="Wang Z.W."/>
            <person name="Zhang Y.Q."/>
            <person name="Mitsuda N."/>
            <person name="Wang M."/>
            <person name="Liu G.H."/>
            <person name="Pecoraro L."/>
            <person name="Huang H.X."/>
            <person name="Xiao X.J."/>
            <person name="Lin M."/>
            <person name="Wu X.Y."/>
            <person name="Wu W.L."/>
            <person name="Chen Y.Y."/>
            <person name="Chang S.B."/>
            <person name="Sakamoto S."/>
            <person name="Ohme-Takagi M."/>
            <person name="Yagi M."/>
            <person name="Zeng S.J."/>
            <person name="Shen C.Y."/>
            <person name="Yeh C.M."/>
            <person name="Luo Y.B."/>
            <person name="Tsai W.C."/>
            <person name="Van de Peer Y."/>
            <person name="Liu Z.J."/>
        </authorList>
    </citation>
    <scope>NUCLEOTIDE SEQUENCE [LARGE SCALE GENOMIC DNA]</scope>
    <source>
        <strain evidence="3">cv. Shenzhen</strain>
        <tissue evidence="2">Stem</tissue>
    </source>
</reference>
<gene>
    <name evidence="2" type="ORF">AXF42_Ash002555</name>
</gene>
<dbReference type="GO" id="GO:0046982">
    <property type="term" value="F:protein heterodimerization activity"/>
    <property type="evidence" value="ECO:0007669"/>
    <property type="project" value="InterPro"/>
</dbReference>
<dbReference type="PRINTS" id="PR00620">
    <property type="entry name" value="HISTONEH2A"/>
</dbReference>
<dbReference type="Gene3D" id="1.10.20.10">
    <property type="entry name" value="Histone, subunit A"/>
    <property type="match status" value="1"/>
</dbReference>
<dbReference type="InterPro" id="IPR009072">
    <property type="entry name" value="Histone-fold"/>
</dbReference>
<evidence type="ECO:0000313" key="3">
    <source>
        <dbReference type="Proteomes" id="UP000236161"/>
    </source>
</evidence>
<dbReference type="SUPFAM" id="SSF47113">
    <property type="entry name" value="Histone-fold"/>
    <property type="match status" value="1"/>
</dbReference>
<dbReference type="EMBL" id="KZ451969">
    <property type="protein sequence ID" value="PKA57251.1"/>
    <property type="molecule type" value="Genomic_DNA"/>
</dbReference>
<dbReference type="InterPro" id="IPR002119">
    <property type="entry name" value="Histone_H2A"/>
</dbReference>
<dbReference type="OrthoDB" id="10045438at2759"/>
<dbReference type="InterPro" id="IPR032454">
    <property type="entry name" value="Histone_H2A_C"/>
</dbReference>
<proteinExistence type="predicted"/>